<organism evidence="1 2">
    <name type="scientific">Catenuloplanes indicus</name>
    <dbReference type="NCBI Taxonomy" id="137267"/>
    <lineage>
        <taxon>Bacteria</taxon>
        <taxon>Bacillati</taxon>
        <taxon>Actinomycetota</taxon>
        <taxon>Actinomycetes</taxon>
        <taxon>Micromonosporales</taxon>
        <taxon>Micromonosporaceae</taxon>
        <taxon>Catenuloplanes</taxon>
    </lineage>
</organism>
<evidence type="ECO:0000313" key="1">
    <source>
        <dbReference type="EMBL" id="MDQ0369972.1"/>
    </source>
</evidence>
<keyword evidence="2" id="KW-1185">Reference proteome</keyword>
<reference evidence="1 2" key="1">
    <citation type="submission" date="2023-07" db="EMBL/GenBank/DDBJ databases">
        <title>Sequencing the genomes of 1000 actinobacteria strains.</title>
        <authorList>
            <person name="Klenk H.-P."/>
        </authorList>
    </citation>
    <scope>NUCLEOTIDE SEQUENCE [LARGE SCALE GENOMIC DNA]</scope>
    <source>
        <strain evidence="1 2">DSM 44709</strain>
    </source>
</reference>
<evidence type="ECO:0000313" key="2">
    <source>
        <dbReference type="Proteomes" id="UP001240236"/>
    </source>
</evidence>
<sequence length="42" mass="5047">MAVRRRELKRFVDPVRGLLSYDCRDLLSEDGRVRLNWFTPIP</sequence>
<dbReference type="EMBL" id="JAUSUZ010000001">
    <property type="protein sequence ID" value="MDQ0369972.1"/>
    <property type="molecule type" value="Genomic_DNA"/>
</dbReference>
<proteinExistence type="predicted"/>
<accession>A0AAE3W640</accession>
<comment type="caution">
    <text evidence="1">The sequence shown here is derived from an EMBL/GenBank/DDBJ whole genome shotgun (WGS) entry which is preliminary data.</text>
</comment>
<dbReference type="Proteomes" id="UP001240236">
    <property type="component" value="Unassembled WGS sequence"/>
</dbReference>
<name>A0AAE3W640_9ACTN</name>
<gene>
    <name evidence="1" type="ORF">J2S42_006641</name>
</gene>
<protein>
    <submittedName>
        <fullName evidence="1">Uncharacterized protein</fullName>
    </submittedName>
</protein>
<dbReference type="AlphaFoldDB" id="A0AAE3W640"/>